<dbReference type="OrthoDB" id="6431939at2759"/>
<reference evidence="4 5" key="1">
    <citation type="submission" date="2013-11" db="EMBL/GenBank/DDBJ databases">
        <title>Genome sequencing of Stegodyphus mimosarum.</title>
        <authorList>
            <person name="Bechsgaard J."/>
        </authorList>
    </citation>
    <scope>NUCLEOTIDE SEQUENCE [LARGE SCALE GENOMIC DNA]</scope>
</reference>
<keyword evidence="1" id="KW-0175">Coiled coil</keyword>
<dbReference type="Pfam" id="PF18701">
    <property type="entry name" value="DUF5641"/>
    <property type="match status" value="1"/>
</dbReference>
<accession>A0A087TZ05</accession>
<dbReference type="EMBL" id="KK117390">
    <property type="protein sequence ID" value="KFM70344.1"/>
    <property type="molecule type" value="Genomic_DNA"/>
</dbReference>
<protein>
    <recommendedName>
        <fullName evidence="3">DUF5641 domain-containing protein</fullName>
    </recommendedName>
</protein>
<dbReference type="GO" id="GO:0003676">
    <property type="term" value="F:nucleic acid binding"/>
    <property type="evidence" value="ECO:0007669"/>
    <property type="project" value="InterPro"/>
</dbReference>
<dbReference type="Proteomes" id="UP000054359">
    <property type="component" value="Unassembled WGS sequence"/>
</dbReference>
<evidence type="ECO:0000313" key="4">
    <source>
        <dbReference type="EMBL" id="KFM70344.1"/>
    </source>
</evidence>
<evidence type="ECO:0000259" key="3">
    <source>
        <dbReference type="Pfam" id="PF18701"/>
    </source>
</evidence>
<dbReference type="PANTHER" id="PTHR47331">
    <property type="entry name" value="PHD-TYPE DOMAIN-CONTAINING PROTEIN"/>
    <property type="match status" value="1"/>
</dbReference>
<feature type="compositionally biased region" description="Basic and acidic residues" evidence="2">
    <location>
        <begin position="110"/>
        <end position="125"/>
    </location>
</feature>
<dbReference type="InterPro" id="IPR040676">
    <property type="entry name" value="DUF5641"/>
</dbReference>
<organism evidence="4 5">
    <name type="scientific">Stegodyphus mimosarum</name>
    <name type="common">African social velvet spider</name>
    <dbReference type="NCBI Taxonomy" id="407821"/>
    <lineage>
        <taxon>Eukaryota</taxon>
        <taxon>Metazoa</taxon>
        <taxon>Ecdysozoa</taxon>
        <taxon>Arthropoda</taxon>
        <taxon>Chelicerata</taxon>
        <taxon>Arachnida</taxon>
        <taxon>Araneae</taxon>
        <taxon>Araneomorphae</taxon>
        <taxon>Entelegynae</taxon>
        <taxon>Eresoidea</taxon>
        <taxon>Eresidae</taxon>
        <taxon>Stegodyphus</taxon>
    </lineage>
</organism>
<sequence length="350" mass="41537">MEDLIAKLKSKRKVFRTAVSKILKEIETELNKDDISINLNVLEENLDQLNEKSKVLKDLDSQIERDLKLETEEFELEITTVLEYEEKIQLWQFRGKKKLKELNQLENSENENRNISDETTTDSKNENNTFTRLPKLTISKFYGDPSDWLEFIERAAWWGGFYERLVKSVKDCLRKTLGKALLHFEELTTILTEVEYVINQRPLSYTYNDLEEPEPLTPAHFLNFGRKNHNYPLHFIEMIDKHSNRSYLMKRQVYQTRLLEHLWKRWKEQYLLDLRTAHHSDSLSPSKELKVGDVVLLEGSTKSKLLWELVVIELYRGRDQHVRSCLIKTSKGQIKRPIQLIYPLEVVNKL</sequence>
<keyword evidence="5" id="KW-1185">Reference proteome</keyword>
<evidence type="ECO:0000313" key="5">
    <source>
        <dbReference type="Proteomes" id="UP000054359"/>
    </source>
</evidence>
<name>A0A087TZ05_STEMI</name>
<dbReference type="AlphaFoldDB" id="A0A087TZ05"/>
<feature type="domain" description="DUF5641" evidence="3">
    <location>
        <begin position="256"/>
        <end position="343"/>
    </location>
</feature>
<proteinExistence type="predicted"/>
<dbReference type="InterPro" id="IPR036397">
    <property type="entry name" value="RNaseH_sf"/>
</dbReference>
<evidence type="ECO:0000256" key="1">
    <source>
        <dbReference type="SAM" id="Coils"/>
    </source>
</evidence>
<feature type="region of interest" description="Disordered" evidence="2">
    <location>
        <begin position="105"/>
        <end position="128"/>
    </location>
</feature>
<dbReference type="Gene3D" id="3.30.420.10">
    <property type="entry name" value="Ribonuclease H-like superfamily/Ribonuclease H"/>
    <property type="match status" value="1"/>
</dbReference>
<feature type="coiled-coil region" evidence="1">
    <location>
        <begin position="32"/>
        <end position="62"/>
    </location>
</feature>
<feature type="non-terminal residue" evidence="4">
    <location>
        <position position="350"/>
    </location>
</feature>
<dbReference type="STRING" id="407821.A0A087TZ05"/>
<gene>
    <name evidence="4" type="ORF">X975_19484</name>
</gene>
<evidence type="ECO:0000256" key="2">
    <source>
        <dbReference type="SAM" id="MobiDB-lite"/>
    </source>
</evidence>